<reference evidence="2 3" key="1">
    <citation type="journal article" date="2019" name="Emerg. Microbes Infect.">
        <title>Comprehensive subspecies identification of 175 nontuberculous mycobacteria species based on 7547 genomic profiles.</title>
        <authorList>
            <person name="Matsumoto Y."/>
            <person name="Kinjo T."/>
            <person name="Motooka D."/>
            <person name="Nabeya D."/>
            <person name="Jung N."/>
            <person name="Uechi K."/>
            <person name="Horii T."/>
            <person name="Iida T."/>
            <person name="Fujita J."/>
            <person name="Nakamura S."/>
        </authorList>
    </citation>
    <scope>NUCLEOTIDE SEQUENCE [LARGE SCALE GENOMIC DNA]</scope>
    <source>
        <strain evidence="2 3">JCM 16017</strain>
    </source>
</reference>
<comment type="caution">
    <text evidence="2">The sequence shown here is derived from an EMBL/GenBank/DDBJ whole genome shotgun (WGS) entry which is preliminary data.</text>
</comment>
<organism evidence="2 3">
    <name type="scientific">Mycolicibacter senuensis</name>
    <dbReference type="NCBI Taxonomy" id="386913"/>
    <lineage>
        <taxon>Bacteria</taxon>
        <taxon>Bacillati</taxon>
        <taxon>Actinomycetota</taxon>
        <taxon>Actinomycetes</taxon>
        <taxon>Mycobacteriales</taxon>
        <taxon>Mycobacteriaceae</taxon>
        <taxon>Mycolicibacter</taxon>
    </lineage>
</organism>
<dbReference type="InterPro" id="IPR025646">
    <property type="entry name" value="DUF4350"/>
</dbReference>
<evidence type="ECO:0000313" key="2">
    <source>
        <dbReference type="EMBL" id="GFG71081.1"/>
    </source>
</evidence>
<evidence type="ECO:0000313" key="3">
    <source>
        <dbReference type="Proteomes" id="UP000465263"/>
    </source>
</evidence>
<evidence type="ECO:0000259" key="1">
    <source>
        <dbReference type="Pfam" id="PF14258"/>
    </source>
</evidence>
<keyword evidence="3" id="KW-1185">Reference proteome</keyword>
<accession>A0A7I9XM74</accession>
<protein>
    <submittedName>
        <fullName evidence="2">Putative membrane protein</fullName>
    </submittedName>
</protein>
<dbReference type="Proteomes" id="UP000465263">
    <property type="component" value="Unassembled WGS sequence"/>
</dbReference>
<sequence length="371" mass="39374">MTAIRRKGLWVAFALTVIVVVSAVGAYLGSPRPGGRMDPAATSPQGAHAVVALLRDHGVEVVIAGTLDDVTRAARPDTLMLVAETQRIVGDDHLQRLARLPGDLLLVAPGARARKALAPGIRSGPASPFTRRPACTLREAERAGTVDLGATATYVASDDLSVRSCYNGALVRYRSDDRTVTVIGSPSFMTNTDLARDGNAALAMNLAGARDRLIWYAPQHIEGGKAGSATILGLIPSNVSWLVWQLCVALTLAALWKGRRLGPLVAETLPVVVRASETVEGLGRLYRSRRARDRAGAALRTATLRRLAPRLGLGLGPAPDPPALVAAVAQRTGAPPDWLWHLLFGPHPENDDALVALARALDDIERQVTES</sequence>
<gene>
    <name evidence="2" type="ORF">MSEN_28010</name>
</gene>
<proteinExistence type="predicted"/>
<feature type="domain" description="DUF4350" evidence="1">
    <location>
        <begin position="41"/>
        <end position="206"/>
    </location>
</feature>
<dbReference type="Pfam" id="PF14258">
    <property type="entry name" value="DUF4350"/>
    <property type="match status" value="1"/>
</dbReference>
<dbReference type="EMBL" id="BLKV01000002">
    <property type="protein sequence ID" value="GFG71081.1"/>
    <property type="molecule type" value="Genomic_DNA"/>
</dbReference>
<name>A0A7I9XM74_9MYCO</name>
<dbReference type="AlphaFoldDB" id="A0A7I9XM74"/>
<dbReference type="RefSeq" id="WP_085085586.1">
    <property type="nucleotide sequence ID" value="NZ_BLKV01000002.1"/>
</dbReference>